<comment type="caution">
    <text evidence="2">The sequence shown here is derived from an EMBL/GenBank/DDBJ whole genome shotgun (WGS) entry which is preliminary data.</text>
</comment>
<feature type="transmembrane region" description="Helical" evidence="1">
    <location>
        <begin position="55"/>
        <end position="74"/>
    </location>
</feature>
<dbReference type="Proteomes" id="UP000277582">
    <property type="component" value="Unassembled WGS sequence"/>
</dbReference>
<reference evidence="2 3" key="1">
    <citation type="submission" date="2018-10" db="EMBL/GenBank/DDBJ databases">
        <title>Co-occurring genomic capacity for anaerobic methane metabolism and dissimilatory sulfite reduction discovered in the Korarchaeota.</title>
        <authorList>
            <person name="Mckay L.J."/>
            <person name="Dlakic M."/>
            <person name="Fields M.W."/>
            <person name="Delmont T.O."/>
            <person name="Eren A.M."/>
            <person name="Jay Z.J."/>
            <person name="Klingelsmith K.B."/>
            <person name="Rusch D.B."/>
            <person name="Inskeep W.P."/>
        </authorList>
    </citation>
    <scope>NUCLEOTIDE SEQUENCE [LARGE SCALE GENOMIC DNA]</scope>
    <source>
        <strain evidence="2 3">MDKW</strain>
    </source>
</reference>
<gene>
    <name evidence="2" type="ORF">D6D85_09565</name>
</gene>
<dbReference type="RefSeq" id="WP_125671763.1">
    <property type="nucleotide sequence ID" value="NZ_RCOS01000111.1"/>
</dbReference>
<keyword evidence="1" id="KW-1133">Transmembrane helix</keyword>
<name>A0A429GIM3_9CREN</name>
<dbReference type="AlphaFoldDB" id="A0A429GIM3"/>
<keyword evidence="3" id="KW-1185">Reference proteome</keyword>
<keyword evidence="1" id="KW-0472">Membrane</keyword>
<proteinExistence type="predicted"/>
<evidence type="ECO:0000256" key="1">
    <source>
        <dbReference type="SAM" id="Phobius"/>
    </source>
</evidence>
<evidence type="ECO:0000313" key="3">
    <source>
        <dbReference type="Proteomes" id="UP000277582"/>
    </source>
</evidence>
<keyword evidence="1" id="KW-0812">Transmembrane</keyword>
<sequence length="83" mass="9122">MPYKVIIIGRGGLTDTLAEFMNKDQAERFMSEVKKIDPEVKLEIVETPIEFSSSFIIGIIAGVVSIPIIALLIWRGISGVMQG</sequence>
<dbReference type="EMBL" id="RCOS01000111">
    <property type="protein sequence ID" value="RSN73730.1"/>
    <property type="molecule type" value="Genomic_DNA"/>
</dbReference>
<accession>A0A429GIM3</accession>
<organism evidence="2 3">
    <name type="scientific">Candidatus Methanodesulfokora washburnensis</name>
    <dbReference type="NCBI Taxonomy" id="2478471"/>
    <lineage>
        <taxon>Archaea</taxon>
        <taxon>Thermoproteota</taxon>
        <taxon>Candidatus Korarchaeia</taxon>
        <taxon>Candidatus Korarchaeia incertae sedis</taxon>
        <taxon>Candidatus Methanodesulfokora</taxon>
    </lineage>
</organism>
<evidence type="ECO:0000313" key="2">
    <source>
        <dbReference type="EMBL" id="RSN73730.1"/>
    </source>
</evidence>
<protein>
    <submittedName>
        <fullName evidence="2">Uncharacterized protein</fullName>
    </submittedName>
</protein>